<organism evidence="3 4">
    <name type="scientific">Allgaiera indica</name>
    <dbReference type="NCBI Taxonomy" id="765699"/>
    <lineage>
        <taxon>Bacteria</taxon>
        <taxon>Pseudomonadati</taxon>
        <taxon>Pseudomonadota</taxon>
        <taxon>Alphaproteobacteria</taxon>
        <taxon>Rhodobacterales</taxon>
        <taxon>Paracoccaceae</taxon>
        <taxon>Allgaiera</taxon>
    </lineage>
</organism>
<sequence length="307" mass="33709">MPNCPCKVDPQCAAQREEDPLSRLLSSISRGPLWVPVLTALLLLAVSLGMRFEFARQAASYTRLAERPLPPVVTLDRYRIPGGEAPHEAVLRVDVMIRHQLRLDATHGDTEATDLYFLPFTAPPGGADEGKVLGGMVLSRQARDAFVQWAVTRAHPQLANAGVEMTLAGLVERPKGAELTRMALKAQGVRAAPELLFLTPYLGRRADVLAARAAWVRDNPLQRVLMIAAVAMLLFTANRYVLLRRARAQDPEPLSPAKVRDTAFERLAQLSGPDPAADPERASSPVFAPRPAPRPARRRPRPRARSL</sequence>
<reference evidence="3 4" key="1">
    <citation type="submission" date="2016-10" db="EMBL/GenBank/DDBJ databases">
        <authorList>
            <person name="Varghese N."/>
            <person name="Submissions S."/>
        </authorList>
    </citation>
    <scope>NUCLEOTIDE SEQUENCE [LARGE SCALE GENOMIC DNA]</scope>
    <source>
        <strain evidence="3 4">DSM 24802</strain>
    </source>
</reference>
<feature type="region of interest" description="Disordered" evidence="1">
    <location>
        <begin position="267"/>
        <end position="307"/>
    </location>
</feature>
<proteinExistence type="predicted"/>
<dbReference type="Proteomes" id="UP000199541">
    <property type="component" value="Unassembled WGS sequence"/>
</dbReference>
<keyword evidence="2" id="KW-0812">Transmembrane</keyword>
<evidence type="ECO:0000256" key="1">
    <source>
        <dbReference type="SAM" id="MobiDB-lite"/>
    </source>
</evidence>
<keyword evidence="4" id="KW-1185">Reference proteome</keyword>
<feature type="compositionally biased region" description="Basic residues" evidence="1">
    <location>
        <begin position="295"/>
        <end position="307"/>
    </location>
</feature>
<comment type="caution">
    <text evidence="3">The sequence shown here is derived from an EMBL/GenBank/DDBJ whole genome shotgun (WGS) entry which is preliminary data.</text>
</comment>
<evidence type="ECO:0000313" key="4">
    <source>
        <dbReference type="Proteomes" id="UP000199541"/>
    </source>
</evidence>
<protein>
    <recommendedName>
        <fullName evidence="5">SURF1-like protein</fullName>
    </recommendedName>
</protein>
<feature type="transmembrane region" description="Helical" evidence="2">
    <location>
        <begin position="224"/>
        <end position="242"/>
    </location>
</feature>
<feature type="transmembrane region" description="Helical" evidence="2">
    <location>
        <begin position="33"/>
        <end position="54"/>
    </location>
</feature>
<gene>
    <name evidence="3" type="ORF">SAMN05444006_11965</name>
</gene>
<keyword evidence="2" id="KW-0472">Membrane</keyword>
<evidence type="ECO:0008006" key="5">
    <source>
        <dbReference type="Google" id="ProtNLM"/>
    </source>
</evidence>
<name>A0A1H3CJU8_9RHOB</name>
<evidence type="ECO:0000256" key="2">
    <source>
        <dbReference type="SAM" id="Phobius"/>
    </source>
</evidence>
<dbReference type="EMBL" id="FNOB01000019">
    <property type="protein sequence ID" value="SDX54431.1"/>
    <property type="molecule type" value="Genomic_DNA"/>
</dbReference>
<accession>A0A1H3CJU8</accession>
<keyword evidence="2" id="KW-1133">Transmembrane helix</keyword>
<evidence type="ECO:0000313" key="3">
    <source>
        <dbReference type="EMBL" id="SDX54431.1"/>
    </source>
</evidence>